<dbReference type="Proteomes" id="UP000009172">
    <property type="component" value="Unassembled WGS sequence"/>
</dbReference>
<reference evidence="3" key="1">
    <citation type="journal article" date="2012" name="MBio">
        <title>Comparative genome analysis of Trichophyton rubrum and related dermatophytes reveals candidate genes involved in infection.</title>
        <authorList>
            <person name="Martinez D.A."/>
            <person name="Oliver B.G."/>
            <person name="Graeser Y."/>
            <person name="Goldberg J.M."/>
            <person name="Li W."/>
            <person name="Martinez-Rossi N.M."/>
            <person name="Monod M."/>
            <person name="Shelest E."/>
            <person name="Barton R.C."/>
            <person name="Birch E."/>
            <person name="Brakhage A.A."/>
            <person name="Chen Z."/>
            <person name="Gurr S.J."/>
            <person name="Heiman D."/>
            <person name="Heitman J."/>
            <person name="Kosti I."/>
            <person name="Rossi A."/>
            <person name="Saif S."/>
            <person name="Samalova M."/>
            <person name="Saunders C.W."/>
            <person name="Shea T."/>
            <person name="Summerbell R.C."/>
            <person name="Xu J."/>
            <person name="Young S."/>
            <person name="Zeng Q."/>
            <person name="Birren B.W."/>
            <person name="Cuomo C.A."/>
            <person name="White T.C."/>
        </authorList>
    </citation>
    <scope>NUCLEOTIDE SEQUENCE [LARGE SCALE GENOMIC DNA]</scope>
    <source>
        <strain evidence="3">CBS 112818</strain>
    </source>
</reference>
<organism evidence="2 3">
    <name type="scientific">Trichophyton tonsurans (strain CBS 112818)</name>
    <name type="common">Scalp ringworm fungus</name>
    <dbReference type="NCBI Taxonomy" id="647933"/>
    <lineage>
        <taxon>Eukaryota</taxon>
        <taxon>Fungi</taxon>
        <taxon>Dikarya</taxon>
        <taxon>Ascomycota</taxon>
        <taxon>Pezizomycotina</taxon>
        <taxon>Eurotiomycetes</taxon>
        <taxon>Eurotiomycetidae</taxon>
        <taxon>Onygenales</taxon>
        <taxon>Arthrodermataceae</taxon>
        <taxon>Trichophyton</taxon>
    </lineage>
</organism>
<dbReference type="HOGENOM" id="CLU_1469238_0_0_1"/>
<keyword evidence="3" id="KW-1185">Reference proteome</keyword>
<evidence type="ECO:0000313" key="3">
    <source>
        <dbReference type="Proteomes" id="UP000009172"/>
    </source>
</evidence>
<feature type="region of interest" description="Disordered" evidence="1">
    <location>
        <begin position="1"/>
        <end position="34"/>
    </location>
</feature>
<proteinExistence type="predicted"/>
<sequence>MDKRSKSQQQLGGKTGRKKSSPKGVKEELFAGLPRTTTGKQFQLWPVSPLNASKTSYTRAAKAPSQPAVPEYKQSELKSRDAGGVAWAEVRRSLFYRLGVPKRGQAKDGKSTGERKRRFRNFNFAFAACQRLGIFCIFPRSVAYQIIEILRVYLIVTFTKVTPFFRRPDTERYISCKSYHMRVQ</sequence>
<accession>F2RYN2</accession>
<gene>
    <name evidence="2" type="ORF">TESG_03875</name>
</gene>
<dbReference type="EMBL" id="GG698494">
    <property type="protein sequence ID" value="EGD96431.1"/>
    <property type="molecule type" value="Genomic_DNA"/>
</dbReference>
<protein>
    <submittedName>
        <fullName evidence="2">Uncharacterized protein</fullName>
    </submittedName>
</protein>
<evidence type="ECO:0000256" key="1">
    <source>
        <dbReference type="SAM" id="MobiDB-lite"/>
    </source>
</evidence>
<dbReference type="AlphaFoldDB" id="F2RYN2"/>
<name>F2RYN2_TRIT1</name>
<evidence type="ECO:0000313" key="2">
    <source>
        <dbReference type="EMBL" id="EGD96431.1"/>
    </source>
</evidence>